<keyword evidence="2" id="KW-1185">Reference proteome</keyword>
<dbReference type="Proteomes" id="UP001287282">
    <property type="component" value="Unassembled WGS sequence"/>
</dbReference>
<dbReference type="EMBL" id="JAWJBA010000446">
    <property type="protein sequence ID" value="MDV2687214.1"/>
    <property type="molecule type" value="Genomic_DNA"/>
</dbReference>
<proteinExistence type="predicted"/>
<evidence type="ECO:0000313" key="1">
    <source>
        <dbReference type="EMBL" id="MDV2687214.1"/>
    </source>
</evidence>
<gene>
    <name evidence="1" type="ORF">RYX56_22980</name>
</gene>
<accession>A0ABU3XH49</accession>
<sequence>VFAFSPQYDRNQQLIDLQAFIQSIKSTRNLADKRLAKLLFYIRSTLSSFLQKRMEVENQLVEAISWNEEMHMKLNGAVNQLHDTIAHK</sequence>
<reference evidence="1 2" key="1">
    <citation type="submission" date="2023-10" db="EMBL/GenBank/DDBJ databases">
        <title>Screening of Alkalihalobacillus lindianensis BZ-TG-R113 and Its Alleviation of Salt Stress on Rapeseed Growth.</title>
        <authorList>
            <person name="Zhao B."/>
            <person name="Guo T."/>
        </authorList>
    </citation>
    <scope>NUCLEOTIDE SEQUENCE [LARGE SCALE GENOMIC DNA]</scope>
    <source>
        <strain evidence="1 2">BZ-TG-R113</strain>
    </source>
</reference>
<evidence type="ECO:0000313" key="2">
    <source>
        <dbReference type="Proteomes" id="UP001287282"/>
    </source>
</evidence>
<feature type="non-terminal residue" evidence="1">
    <location>
        <position position="1"/>
    </location>
</feature>
<protein>
    <submittedName>
        <fullName evidence="1">Uncharacterized protein</fullName>
    </submittedName>
</protein>
<comment type="caution">
    <text evidence="1">The sequence shown here is derived from an EMBL/GenBank/DDBJ whole genome shotgun (WGS) entry which is preliminary data.</text>
</comment>
<feature type="non-terminal residue" evidence="1">
    <location>
        <position position="88"/>
    </location>
</feature>
<organism evidence="1 2">
    <name type="scientific">Alkalihalophilus lindianensis</name>
    <dbReference type="NCBI Taxonomy" id="1630542"/>
    <lineage>
        <taxon>Bacteria</taxon>
        <taxon>Bacillati</taxon>
        <taxon>Bacillota</taxon>
        <taxon>Bacilli</taxon>
        <taxon>Bacillales</taxon>
        <taxon>Bacillaceae</taxon>
        <taxon>Alkalihalophilus</taxon>
    </lineage>
</organism>
<name>A0ABU3XH49_9BACI</name>
<dbReference type="RefSeq" id="WP_317124204.1">
    <property type="nucleotide sequence ID" value="NZ_JAWJBA010000446.1"/>
</dbReference>